<dbReference type="InterPro" id="IPR046357">
    <property type="entry name" value="PPIase_dom_sf"/>
</dbReference>
<evidence type="ECO:0000256" key="2">
    <source>
        <dbReference type="ARBA" id="ARBA00006577"/>
    </source>
</evidence>
<dbReference type="RefSeq" id="WP_084288986.1">
    <property type="nucleotide sequence ID" value="NZ_FWYB01000003.1"/>
</dbReference>
<dbReference type="EMBL" id="FWYB01000003">
    <property type="protein sequence ID" value="SMC80866.1"/>
    <property type="molecule type" value="Genomic_DNA"/>
</dbReference>
<evidence type="ECO:0000256" key="3">
    <source>
        <dbReference type="ARBA" id="ARBA00023110"/>
    </source>
</evidence>
<evidence type="ECO:0000256" key="5">
    <source>
        <dbReference type="PROSITE-ProRule" id="PRU00277"/>
    </source>
</evidence>
<evidence type="ECO:0000313" key="10">
    <source>
        <dbReference type="Proteomes" id="UP000192678"/>
    </source>
</evidence>
<dbReference type="EC" id="5.2.1.8" evidence="6"/>
<keyword evidence="4 5" id="KW-0413">Isomerase</keyword>
<evidence type="ECO:0000313" key="9">
    <source>
        <dbReference type="EMBL" id="SMC80866.1"/>
    </source>
</evidence>
<organism evidence="9 10">
    <name type="scientific">Pedobacter nyackensis</name>
    <dbReference type="NCBI Taxonomy" id="475255"/>
    <lineage>
        <taxon>Bacteria</taxon>
        <taxon>Pseudomonadati</taxon>
        <taxon>Bacteroidota</taxon>
        <taxon>Sphingobacteriia</taxon>
        <taxon>Sphingobacteriales</taxon>
        <taxon>Sphingobacteriaceae</taxon>
        <taxon>Pedobacter</taxon>
    </lineage>
</organism>
<feature type="domain" description="PPIase FKBP-type" evidence="8">
    <location>
        <begin position="73"/>
        <end position="159"/>
    </location>
</feature>
<feature type="chain" id="PRO_5013343250" description="Peptidyl-prolyl cis-trans isomerase" evidence="7">
    <location>
        <begin position="20"/>
        <end position="163"/>
    </location>
</feature>
<dbReference type="PROSITE" id="PS50059">
    <property type="entry name" value="FKBP_PPIASE"/>
    <property type="match status" value="1"/>
</dbReference>
<dbReference type="PANTHER" id="PTHR43811:SF19">
    <property type="entry name" value="39 KDA FK506-BINDING NUCLEAR PROTEIN"/>
    <property type="match status" value="1"/>
</dbReference>
<evidence type="ECO:0000259" key="8">
    <source>
        <dbReference type="PROSITE" id="PS50059"/>
    </source>
</evidence>
<dbReference type="AlphaFoldDB" id="A0A1W2C6Y3"/>
<evidence type="ECO:0000256" key="1">
    <source>
        <dbReference type="ARBA" id="ARBA00000971"/>
    </source>
</evidence>
<dbReference type="Gene3D" id="3.10.50.40">
    <property type="match status" value="1"/>
</dbReference>
<evidence type="ECO:0000256" key="4">
    <source>
        <dbReference type="ARBA" id="ARBA00023235"/>
    </source>
</evidence>
<accession>A0A1W2C6Y3</accession>
<gene>
    <name evidence="9" type="ORF">SAMN04488101_103209</name>
</gene>
<evidence type="ECO:0000256" key="7">
    <source>
        <dbReference type="SAM" id="SignalP"/>
    </source>
</evidence>
<keyword evidence="7" id="KW-0732">Signal</keyword>
<comment type="similarity">
    <text evidence="2 6">Belongs to the FKBP-type PPIase family.</text>
</comment>
<keyword evidence="10" id="KW-1185">Reference proteome</keyword>
<dbReference type="OrthoDB" id="669809at2"/>
<dbReference type="STRING" id="475255.SAMN04488101_103209"/>
<evidence type="ECO:0000256" key="6">
    <source>
        <dbReference type="RuleBase" id="RU003915"/>
    </source>
</evidence>
<feature type="signal peptide" evidence="7">
    <location>
        <begin position="1"/>
        <end position="19"/>
    </location>
</feature>
<reference evidence="9 10" key="1">
    <citation type="submission" date="2017-04" db="EMBL/GenBank/DDBJ databases">
        <authorList>
            <person name="Afonso C.L."/>
            <person name="Miller P.J."/>
            <person name="Scott M.A."/>
            <person name="Spackman E."/>
            <person name="Goraichik I."/>
            <person name="Dimitrov K.M."/>
            <person name="Suarez D.L."/>
            <person name="Swayne D.E."/>
        </authorList>
    </citation>
    <scope>NUCLEOTIDE SEQUENCE [LARGE SCALE GENOMIC DNA]</scope>
    <source>
        <strain evidence="9 10">DSM 19625</strain>
    </source>
</reference>
<proteinExistence type="inferred from homology"/>
<name>A0A1W2C6Y3_9SPHI</name>
<dbReference type="PANTHER" id="PTHR43811">
    <property type="entry name" value="FKBP-TYPE PEPTIDYL-PROLYL CIS-TRANS ISOMERASE FKPA"/>
    <property type="match status" value="1"/>
</dbReference>
<dbReference type="Proteomes" id="UP000192678">
    <property type="component" value="Unassembled WGS sequence"/>
</dbReference>
<keyword evidence="3 5" id="KW-0697">Rotamase</keyword>
<dbReference type="SUPFAM" id="SSF54534">
    <property type="entry name" value="FKBP-like"/>
    <property type="match status" value="1"/>
</dbReference>
<comment type="catalytic activity">
    <reaction evidence="1 5 6">
        <text>[protein]-peptidylproline (omega=180) = [protein]-peptidylproline (omega=0)</text>
        <dbReference type="Rhea" id="RHEA:16237"/>
        <dbReference type="Rhea" id="RHEA-COMP:10747"/>
        <dbReference type="Rhea" id="RHEA-COMP:10748"/>
        <dbReference type="ChEBI" id="CHEBI:83833"/>
        <dbReference type="ChEBI" id="CHEBI:83834"/>
        <dbReference type="EC" id="5.2.1.8"/>
    </reaction>
</comment>
<dbReference type="PROSITE" id="PS51257">
    <property type="entry name" value="PROKAR_LIPOPROTEIN"/>
    <property type="match status" value="1"/>
</dbReference>
<dbReference type="InterPro" id="IPR001179">
    <property type="entry name" value="PPIase_FKBP_dom"/>
</dbReference>
<dbReference type="Pfam" id="PF00254">
    <property type="entry name" value="FKBP_C"/>
    <property type="match status" value="1"/>
</dbReference>
<dbReference type="GO" id="GO:0003755">
    <property type="term" value="F:peptidyl-prolyl cis-trans isomerase activity"/>
    <property type="evidence" value="ECO:0007669"/>
    <property type="project" value="UniProtKB-UniRule"/>
</dbReference>
<protein>
    <recommendedName>
        <fullName evidence="6">Peptidyl-prolyl cis-trans isomerase</fullName>
        <ecNumber evidence="6">5.2.1.8</ecNumber>
    </recommendedName>
</protein>
<sequence length="163" mass="17877">MLKASVLLGLVLIAVGFFACEKDVPYDGPKQMEIDAAIIDKYLVDSNVRADKHSTGLYYNIIREGSGNPVALDDTVYGNYTLKILKDSVLLAKTVDSTFMFIPRGYMKGWNTGVSLIKPGGAIRMIIPSPLAYEQRVVESPKIPANSILDITLEIVSVNKKPK</sequence>